<proteinExistence type="predicted"/>
<accession>A0A1D8IN65</accession>
<name>A0A1D8IN65_9GAMM</name>
<dbReference type="Proteomes" id="UP000095401">
    <property type="component" value="Chromosome"/>
</dbReference>
<dbReference type="KEGG" id="aprs:BI364_07995"/>
<evidence type="ECO:0000313" key="1">
    <source>
        <dbReference type="EMBL" id="AOU97913.1"/>
    </source>
</evidence>
<keyword evidence="2" id="KW-1185">Reference proteome</keyword>
<dbReference type="AlphaFoldDB" id="A0A1D8IN65"/>
<organism evidence="1 2">
    <name type="scientific">Acidihalobacter yilgarnensis</name>
    <dbReference type="NCBI Taxonomy" id="2819280"/>
    <lineage>
        <taxon>Bacteria</taxon>
        <taxon>Pseudomonadati</taxon>
        <taxon>Pseudomonadota</taxon>
        <taxon>Gammaproteobacteria</taxon>
        <taxon>Chromatiales</taxon>
        <taxon>Ectothiorhodospiraceae</taxon>
        <taxon>Acidihalobacter</taxon>
    </lineage>
</organism>
<dbReference type="EMBL" id="CP017415">
    <property type="protein sequence ID" value="AOU97913.1"/>
    <property type="molecule type" value="Genomic_DNA"/>
</dbReference>
<protein>
    <submittedName>
        <fullName evidence="1">Uncharacterized protein</fullName>
    </submittedName>
</protein>
<reference evidence="2" key="1">
    <citation type="submission" date="2016-09" db="EMBL/GenBank/DDBJ databases">
        <title>Acidihalobacter prosperus F5.</title>
        <authorList>
            <person name="Khaleque H.N."/>
            <person name="Ramsay J.P."/>
            <person name="Kaksonen A.H."/>
            <person name="Boxall N.J."/>
            <person name="Watkin E.L.J."/>
        </authorList>
    </citation>
    <scope>NUCLEOTIDE SEQUENCE [LARGE SCALE GENOMIC DNA]</scope>
    <source>
        <strain evidence="2">F5</strain>
    </source>
</reference>
<sequence length="86" mass="9079">MHHFISEIVADAKALGFVEVCANGFIDDAKTSEIMTDGFCHEETSMSAVVGKPGPAKCAMGMNNLGVCPGGQWLRRSGSIPFAFGE</sequence>
<evidence type="ECO:0000313" key="2">
    <source>
        <dbReference type="Proteomes" id="UP000095401"/>
    </source>
</evidence>
<gene>
    <name evidence="1" type="ORF">BI364_07995</name>
</gene>